<reference evidence="3" key="1">
    <citation type="submission" date="2017-06" db="EMBL/GenBank/DDBJ databases">
        <authorList>
            <person name="Varghese N."/>
            <person name="Submissions S."/>
        </authorList>
    </citation>
    <scope>NUCLEOTIDE SEQUENCE [LARGE SCALE GENOMIC DNA]</scope>
    <source>
        <strain evidence="3">DSM 137</strain>
    </source>
</reference>
<evidence type="ECO:0000313" key="3">
    <source>
        <dbReference type="Proteomes" id="UP000198418"/>
    </source>
</evidence>
<sequence length="166" mass="16502">MLKRLAFAGAMALALSSAALCADVSFSVGSGQTKVLKDAGDGTYVDRTFDVSYATRLGVYSQITVTTTATTLNALLAAANASNSTAFPLTAAPSWATAVYVTPSALGSGVSVRYRCDGVAPTAALGEPIQAGQSWPLAGPAGAIGGACQFVSATGAAVTVDLGFRG</sequence>
<feature type="chain" id="PRO_5012419926" evidence="1">
    <location>
        <begin position="22"/>
        <end position="166"/>
    </location>
</feature>
<protein>
    <submittedName>
        <fullName evidence="2">Uncharacterized protein</fullName>
    </submittedName>
</protein>
<organism evidence="2 3">
    <name type="scientific">Rhodoblastus acidophilus</name>
    <name type="common">Rhodopseudomonas acidophila</name>
    <dbReference type="NCBI Taxonomy" id="1074"/>
    <lineage>
        <taxon>Bacteria</taxon>
        <taxon>Pseudomonadati</taxon>
        <taxon>Pseudomonadota</taxon>
        <taxon>Alphaproteobacteria</taxon>
        <taxon>Hyphomicrobiales</taxon>
        <taxon>Rhodoblastaceae</taxon>
        <taxon>Rhodoblastus</taxon>
    </lineage>
</organism>
<keyword evidence="3" id="KW-1185">Reference proteome</keyword>
<evidence type="ECO:0000313" key="2">
    <source>
        <dbReference type="EMBL" id="SNB83114.1"/>
    </source>
</evidence>
<dbReference type="AlphaFoldDB" id="A0A212SCH8"/>
<dbReference type="RefSeq" id="WP_111390753.1">
    <property type="nucleotide sequence ID" value="NZ_FYDG01000024.1"/>
</dbReference>
<name>A0A212SCH8_RHOAC</name>
<dbReference type="EMBL" id="FYDG01000024">
    <property type="protein sequence ID" value="SNB83114.1"/>
    <property type="molecule type" value="Genomic_DNA"/>
</dbReference>
<keyword evidence="1" id="KW-0732">Signal</keyword>
<proteinExistence type="predicted"/>
<dbReference type="Proteomes" id="UP000198418">
    <property type="component" value="Unassembled WGS sequence"/>
</dbReference>
<gene>
    <name evidence="2" type="ORF">SAMN06265338_12426</name>
</gene>
<evidence type="ECO:0000256" key="1">
    <source>
        <dbReference type="SAM" id="SignalP"/>
    </source>
</evidence>
<feature type="signal peptide" evidence="1">
    <location>
        <begin position="1"/>
        <end position="21"/>
    </location>
</feature>
<accession>A0A212SCH8</accession>